<keyword evidence="3" id="KW-1185">Reference proteome</keyword>
<proteinExistence type="predicted"/>
<accession>A0A919J0Q3</accession>
<comment type="caution">
    <text evidence="2">The sequence shown here is derived from an EMBL/GenBank/DDBJ whole genome shotgun (WGS) entry which is preliminary data.</text>
</comment>
<dbReference type="AlphaFoldDB" id="A0A919J0Q3"/>
<dbReference type="InterPro" id="IPR045608">
    <property type="entry name" value="Trypco2"/>
</dbReference>
<evidence type="ECO:0000259" key="1">
    <source>
        <dbReference type="Pfam" id="PF19631"/>
    </source>
</evidence>
<dbReference type="Proteomes" id="UP000598174">
    <property type="component" value="Unassembled WGS sequence"/>
</dbReference>
<dbReference type="EMBL" id="BOMM01000028">
    <property type="protein sequence ID" value="GIE11352.1"/>
    <property type="molecule type" value="Genomic_DNA"/>
</dbReference>
<evidence type="ECO:0000313" key="3">
    <source>
        <dbReference type="Proteomes" id="UP000598174"/>
    </source>
</evidence>
<protein>
    <recommendedName>
        <fullName evidence="1">Trypsin-co-occurring domain-containing protein</fullName>
    </recommendedName>
</protein>
<reference evidence="2" key="1">
    <citation type="submission" date="2021-01" db="EMBL/GenBank/DDBJ databases">
        <title>Whole genome shotgun sequence of Actinoplanes ferrugineus NBRC 15555.</title>
        <authorList>
            <person name="Komaki H."/>
            <person name="Tamura T."/>
        </authorList>
    </citation>
    <scope>NUCLEOTIDE SEQUENCE</scope>
    <source>
        <strain evidence="2">NBRC 15555</strain>
    </source>
</reference>
<dbReference type="Pfam" id="PF19631">
    <property type="entry name" value="Trypco2"/>
    <property type="match status" value="1"/>
</dbReference>
<sequence>MKITDDGVRIADLIGAVKDAVREAGISQVDADRDIRVSRIDLTLSVVASHGGGAGLEMKVPVIGLKLGGRYRHGTSSTQTVQVTLVPPGAAGAEVRSGDVEESLVDAIRTVRAAVAAGLGGDDPFVLEQSTVTLVFAITDTGSITLLGEGDLSDAETSTLMLTLVPADAAP</sequence>
<evidence type="ECO:0000313" key="2">
    <source>
        <dbReference type="EMBL" id="GIE11352.1"/>
    </source>
</evidence>
<organism evidence="2 3">
    <name type="scientific">Paractinoplanes ferrugineus</name>
    <dbReference type="NCBI Taxonomy" id="113564"/>
    <lineage>
        <taxon>Bacteria</taxon>
        <taxon>Bacillati</taxon>
        <taxon>Actinomycetota</taxon>
        <taxon>Actinomycetes</taxon>
        <taxon>Micromonosporales</taxon>
        <taxon>Micromonosporaceae</taxon>
        <taxon>Paractinoplanes</taxon>
    </lineage>
</organism>
<feature type="domain" description="Trypsin-co-occurring" evidence="1">
    <location>
        <begin position="9"/>
        <end position="87"/>
    </location>
</feature>
<dbReference type="RefSeq" id="WP_203817887.1">
    <property type="nucleotide sequence ID" value="NZ_BAAABP010000058.1"/>
</dbReference>
<gene>
    <name evidence="2" type="ORF">Afe05nite_31920</name>
</gene>
<name>A0A919J0Q3_9ACTN</name>